<dbReference type="GO" id="GO:0003723">
    <property type="term" value="F:RNA binding"/>
    <property type="evidence" value="ECO:0007669"/>
    <property type="project" value="InterPro"/>
</dbReference>
<reference evidence="9 10" key="1">
    <citation type="submission" date="2024-01" db="EMBL/GenBank/DDBJ databases">
        <title>The genomes of 5 underutilized Papilionoideae crops provide insights into root nodulation and disease resistanc.</title>
        <authorList>
            <person name="Yuan L."/>
        </authorList>
    </citation>
    <scope>NUCLEOTIDE SEQUENCE [LARGE SCALE GENOMIC DNA]</scope>
    <source>
        <strain evidence="9">ZHUSHIDOU_FW_LH</strain>
        <tissue evidence="9">Leaf</tissue>
    </source>
</reference>
<feature type="compositionally biased region" description="Basic and acidic residues" evidence="7">
    <location>
        <begin position="211"/>
        <end position="220"/>
    </location>
</feature>
<evidence type="ECO:0000256" key="7">
    <source>
        <dbReference type="SAM" id="MobiDB-lite"/>
    </source>
</evidence>
<dbReference type="Gene3D" id="4.10.1000.10">
    <property type="entry name" value="Zinc finger, CCCH-type"/>
    <property type="match status" value="2"/>
</dbReference>
<dbReference type="GO" id="GO:0008270">
    <property type="term" value="F:zinc ion binding"/>
    <property type="evidence" value="ECO:0007669"/>
    <property type="project" value="UniProtKB-KW"/>
</dbReference>
<dbReference type="PROSITE" id="PS50103">
    <property type="entry name" value="ZF_C3H1"/>
    <property type="match status" value="3"/>
</dbReference>
<protein>
    <recommendedName>
        <fullName evidence="8">C3H1-type domain-containing protein</fullName>
    </recommendedName>
</protein>
<feature type="region of interest" description="Disordered" evidence="7">
    <location>
        <begin position="176"/>
        <end position="247"/>
    </location>
</feature>
<sequence>MDSSGGIFPPYRRSHLCSNTYHSLVHILSHLHSYHQRTQAPPPPPDNGTSRTVEEEQEKQPKGPQPVALADNGSGGSSMEEQEKQPKEPQVVASVDNGSGSTVEQQEKQPKEPQLVASADNRSGITVEDQEKQQLAVSADNASGRNTMVQEEKQQQEPQFVASAVCKDLNDIVKETTQEGTGGKGSTEEITIANNKNGLNDNECGGSTIEEQEKQPKEPQKNPNDLGQETSEEGTRDKGSAKFTANDNNNVLNDIDIMIKEAHEEVEDSSTRHVEELENMEQRLMDELDLVFKETHQQEEDNGLIPLNSSSGILDQKRSNAGSQVAYLVDYKYGDVQVQKDQHNQLISQTLHLPPSSTVNVSESAKKGHDLRQQKEIELVESVCTTSQEHEFEKESRCGQKVDANVDVNIFVNNDGLPRSGTSEDKHEIQNLMSSFDIPFDNGDIEDGEIFGDFMLDGDLFDLSSVDPIILQLDDIDEELHCKIGGNGEKEQGFESISFIVNTPQHGLPEVDGLKDHANSSAVKQKDDESEKKKSGPGNNEDVFKPETVENITFPCNLGNGEKEQGFESNSFKVKAHQHGSHNNEVDKAGDLPTNFAQNQVYYGDLWDADVSKDMLKGDVSSKKKRGPGNNEEKKAKKKQKQRKRRAEINRQHGVKRLKLSPPLVQKPKPRADCRHYRFGRCYEGDKCKFSHDIVPLTKSTPCCHFARHSCMKGDDCPFDHQLSKYPCANFVSQGSCGRGDACLFSHQVPTEKGIPTLSNVSRRELKKSPSVSGNTNSCMQINNGGCNPTQQSHFFNSMATHSPINAEHTGTSSVQKKPIAPPKGISFLNVAKQGMVSANKTNADPSASGTNKASAGIPKKSPALTPKGINFLSFGKGSVCSFKSSSSSLLNRESGKLQQVSSSLNNDDYSKVYSHGDHRHGKSVQGGKRAVDSSLTSTLTSSSMLLVSPSVSNQPSASSSGQRAMISTLAFAAEHESDIKMKPLRGEQGSSSILFN</sequence>
<dbReference type="PANTHER" id="PTHR13119:SF12">
    <property type="entry name" value="PROTEIN SUPPRESSOR OF SABLE"/>
    <property type="match status" value="1"/>
</dbReference>
<organism evidence="9 10">
    <name type="scientific">Crotalaria pallida</name>
    <name type="common">Smooth rattlebox</name>
    <name type="synonym">Crotalaria striata</name>
    <dbReference type="NCBI Taxonomy" id="3830"/>
    <lineage>
        <taxon>Eukaryota</taxon>
        <taxon>Viridiplantae</taxon>
        <taxon>Streptophyta</taxon>
        <taxon>Embryophyta</taxon>
        <taxon>Tracheophyta</taxon>
        <taxon>Spermatophyta</taxon>
        <taxon>Magnoliopsida</taxon>
        <taxon>eudicotyledons</taxon>
        <taxon>Gunneridae</taxon>
        <taxon>Pentapetalae</taxon>
        <taxon>rosids</taxon>
        <taxon>fabids</taxon>
        <taxon>Fabales</taxon>
        <taxon>Fabaceae</taxon>
        <taxon>Papilionoideae</taxon>
        <taxon>50 kb inversion clade</taxon>
        <taxon>genistoids sensu lato</taxon>
        <taxon>core genistoids</taxon>
        <taxon>Crotalarieae</taxon>
        <taxon>Crotalaria</taxon>
    </lineage>
</organism>
<feature type="compositionally biased region" description="Basic and acidic residues" evidence="7">
    <location>
        <begin position="512"/>
        <end position="534"/>
    </location>
</feature>
<feature type="domain" description="C3H1-type" evidence="8">
    <location>
        <begin position="727"/>
        <end position="750"/>
    </location>
</feature>
<feature type="compositionally biased region" description="Polar residues" evidence="7">
    <location>
        <begin position="133"/>
        <end position="149"/>
    </location>
</feature>
<comment type="caution">
    <text evidence="9">The sequence shown here is derived from an EMBL/GenBank/DDBJ whole genome shotgun (WGS) entry which is preliminary data.</text>
</comment>
<dbReference type="PANTHER" id="PTHR13119">
    <property type="entry name" value="ZINC FINGER CCCH DOMAIN-CONTAINING PROTEI"/>
    <property type="match status" value="1"/>
</dbReference>
<evidence type="ECO:0000259" key="8">
    <source>
        <dbReference type="PROSITE" id="PS50103"/>
    </source>
</evidence>
<feature type="region of interest" description="Disordered" evidence="7">
    <location>
        <begin position="508"/>
        <end position="548"/>
    </location>
</feature>
<dbReference type="InterPro" id="IPR045124">
    <property type="entry name" value="Su(sable)-like"/>
</dbReference>
<feature type="zinc finger region" description="C3H1-type" evidence="5">
    <location>
        <begin position="727"/>
        <end position="750"/>
    </location>
</feature>
<evidence type="ECO:0000256" key="1">
    <source>
        <dbReference type="ARBA" id="ARBA00022723"/>
    </source>
</evidence>
<keyword evidence="2" id="KW-0677">Repeat</keyword>
<keyword evidence="10" id="KW-1185">Reference proteome</keyword>
<evidence type="ECO:0000256" key="2">
    <source>
        <dbReference type="ARBA" id="ARBA00022737"/>
    </source>
</evidence>
<keyword evidence="3 5" id="KW-0863">Zinc-finger</keyword>
<feature type="region of interest" description="Disordered" evidence="7">
    <location>
        <begin position="34"/>
        <end position="158"/>
    </location>
</feature>
<feature type="region of interest" description="Disordered" evidence="7">
    <location>
        <begin position="840"/>
        <end position="863"/>
    </location>
</feature>
<feature type="domain" description="C3H1-type" evidence="8">
    <location>
        <begin position="697"/>
        <end position="724"/>
    </location>
</feature>
<accession>A0AAN9EUG3</accession>
<evidence type="ECO:0000313" key="10">
    <source>
        <dbReference type="Proteomes" id="UP001372338"/>
    </source>
</evidence>
<evidence type="ECO:0000313" key="9">
    <source>
        <dbReference type="EMBL" id="KAK7260148.1"/>
    </source>
</evidence>
<evidence type="ECO:0000256" key="4">
    <source>
        <dbReference type="ARBA" id="ARBA00022833"/>
    </source>
</evidence>
<feature type="region of interest" description="Disordered" evidence="7">
    <location>
        <begin position="618"/>
        <end position="654"/>
    </location>
</feature>
<feature type="zinc finger region" description="C3H1-type" evidence="5">
    <location>
        <begin position="697"/>
        <end position="724"/>
    </location>
</feature>
<evidence type="ECO:0000256" key="6">
    <source>
        <dbReference type="SAM" id="Coils"/>
    </source>
</evidence>
<dbReference type="InterPro" id="IPR000571">
    <property type="entry name" value="Znf_CCCH"/>
</dbReference>
<dbReference type="SMART" id="SM00356">
    <property type="entry name" value="ZnF_C3H1"/>
    <property type="match status" value="3"/>
</dbReference>
<feature type="domain" description="C3H1-type" evidence="8">
    <location>
        <begin position="668"/>
        <end position="695"/>
    </location>
</feature>
<dbReference type="EMBL" id="JAYWIO010000005">
    <property type="protein sequence ID" value="KAK7260148.1"/>
    <property type="molecule type" value="Genomic_DNA"/>
</dbReference>
<feature type="compositionally biased region" description="Polar residues" evidence="7">
    <location>
        <begin position="840"/>
        <end position="854"/>
    </location>
</feature>
<dbReference type="AlphaFoldDB" id="A0AAN9EUG3"/>
<dbReference type="GO" id="GO:0005634">
    <property type="term" value="C:nucleus"/>
    <property type="evidence" value="ECO:0007669"/>
    <property type="project" value="TreeGrafter"/>
</dbReference>
<feature type="compositionally biased region" description="Basic residues" evidence="7">
    <location>
        <begin position="636"/>
        <end position="646"/>
    </location>
</feature>
<evidence type="ECO:0000256" key="3">
    <source>
        <dbReference type="ARBA" id="ARBA00022771"/>
    </source>
</evidence>
<feature type="zinc finger region" description="C3H1-type" evidence="5">
    <location>
        <begin position="668"/>
        <end position="695"/>
    </location>
</feature>
<dbReference type="InterPro" id="IPR036855">
    <property type="entry name" value="Znf_CCCH_sf"/>
</dbReference>
<keyword evidence="6" id="KW-0175">Coiled coil</keyword>
<name>A0AAN9EUG3_CROPI</name>
<proteinExistence type="predicted"/>
<dbReference type="GO" id="GO:0045892">
    <property type="term" value="P:negative regulation of DNA-templated transcription"/>
    <property type="evidence" value="ECO:0007669"/>
    <property type="project" value="InterPro"/>
</dbReference>
<dbReference type="Proteomes" id="UP001372338">
    <property type="component" value="Unassembled WGS sequence"/>
</dbReference>
<feature type="region of interest" description="Disordered" evidence="7">
    <location>
        <begin position="894"/>
        <end position="934"/>
    </location>
</feature>
<evidence type="ECO:0000256" key="5">
    <source>
        <dbReference type="PROSITE-ProRule" id="PRU00723"/>
    </source>
</evidence>
<keyword evidence="4 5" id="KW-0862">Zinc</keyword>
<feature type="compositionally biased region" description="Basic and acidic residues" evidence="7">
    <location>
        <begin position="52"/>
        <end position="61"/>
    </location>
</feature>
<keyword evidence="1 5" id="KW-0479">Metal-binding</keyword>
<dbReference type="SUPFAM" id="SSF90229">
    <property type="entry name" value="CCCH zinc finger"/>
    <property type="match status" value="2"/>
</dbReference>
<feature type="coiled-coil region" evidence="6">
    <location>
        <begin position="263"/>
        <end position="294"/>
    </location>
</feature>
<feature type="compositionally biased region" description="Polar residues" evidence="7">
    <location>
        <begin position="897"/>
        <end position="908"/>
    </location>
</feature>
<gene>
    <name evidence="9" type="ORF">RIF29_25952</name>
</gene>